<evidence type="ECO:0000313" key="1">
    <source>
        <dbReference type="EMBL" id="RLV49055.1"/>
    </source>
</evidence>
<keyword evidence="2" id="KW-1185">Reference proteome</keyword>
<proteinExistence type="predicted"/>
<sequence>MLLQVAWEGLTPDQAARMLGVSRSMSACGCTGSAALSNNSPASTAPSPL</sequence>
<dbReference type="Proteomes" id="UP000281708">
    <property type="component" value="Unassembled WGS sequence"/>
</dbReference>
<accession>A0A3L8P0S5</accession>
<dbReference type="AlphaFoldDB" id="A0A3L8P0S5"/>
<organism evidence="1 2">
    <name type="scientific">Nocardioides mangrovicus</name>
    <dbReference type="NCBI Taxonomy" id="2478913"/>
    <lineage>
        <taxon>Bacteria</taxon>
        <taxon>Bacillati</taxon>
        <taxon>Actinomycetota</taxon>
        <taxon>Actinomycetes</taxon>
        <taxon>Propionibacteriales</taxon>
        <taxon>Nocardioidaceae</taxon>
        <taxon>Nocardioides</taxon>
    </lineage>
</organism>
<comment type="caution">
    <text evidence="1">The sequence shown here is derived from an EMBL/GenBank/DDBJ whole genome shotgun (WGS) entry which is preliminary data.</text>
</comment>
<gene>
    <name evidence="1" type="ORF">D9V37_10790</name>
</gene>
<reference evidence="1 2" key="1">
    <citation type="submission" date="2018-10" db="EMBL/GenBank/DDBJ databases">
        <title>Marmoricola sp. 4Q3S-7 whole genome shotgun sequence.</title>
        <authorList>
            <person name="Li F."/>
        </authorList>
    </citation>
    <scope>NUCLEOTIDE SEQUENCE [LARGE SCALE GENOMIC DNA]</scope>
    <source>
        <strain evidence="1 2">4Q3S-7</strain>
    </source>
</reference>
<dbReference type="EMBL" id="RDBE01000007">
    <property type="protein sequence ID" value="RLV49055.1"/>
    <property type="molecule type" value="Genomic_DNA"/>
</dbReference>
<protein>
    <submittedName>
        <fullName evidence="1">Helix-turn-helix domain-containing protein</fullName>
    </submittedName>
</protein>
<evidence type="ECO:0000313" key="2">
    <source>
        <dbReference type="Proteomes" id="UP000281708"/>
    </source>
</evidence>
<name>A0A3L8P0S5_9ACTN</name>